<comment type="caution">
    <text evidence="1">The sequence shown here is derived from an EMBL/GenBank/DDBJ whole genome shotgun (WGS) entry which is preliminary data.</text>
</comment>
<dbReference type="Proteomes" id="UP001498398">
    <property type="component" value="Unassembled WGS sequence"/>
</dbReference>
<proteinExistence type="predicted"/>
<sequence>MPSTTSLNYYTFIPDDETEKDVYLQAHGTKFDGLERHVVIHWKNGELGDSPVTQLIQLSGIKGNFAYNSLVPVAKIRNSATMDSHTQFYLGSFTREERRLLLDLAGNVQYESTSTINGCRVWMRDLLLAMVGKDLISEETFDEIEHNVPLPTRLPER</sequence>
<protein>
    <submittedName>
        <fullName evidence="1">Uncharacterized protein</fullName>
    </submittedName>
</protein>
<keyword evidence="2" id="KW-1185">Reference proteome</keyword>
<gene>
    <name evidence="1" type="ORF">VKT23_001101</name>
</gene>
<dbReference type="EMBL" id="JBANRG010000001">
    <property type="protein sequence ID" value="KAK7472997.1"/>
    <property type="molecule type" value="Genomic_DNA"/>
</dbReference>
<evidence type="ECO:0000313" key="1">
    <source>
        <dbReference type="EMBL" id="KAK7472997.1"/>
    </source>
</evidence>
<evidence type="ECO:0000313" key="2">
    <source>
        <dbReference type="Proteomes" id="UP001498398"/>
    </source>
</evidence>
<accession>A0ABR1K9X1</accession>
<name>A0ABR1K9X1_9AGAR</name>
<organism evidence="1 2">
    <name type="scientific">Marasmiellus scandens</name>
    <dbReference type="NCBI Taxonomy" id="2682957"/>
    <lineage>
        <taxon>Eukaryota</taxon>
        <taxon>Fungi</taxon>
        <taxon>Dikarya</taxon>
        <taxon>Basidiomycota</taxon>
        <taxon>Agaricomycotina</taxon>
        <taxon>Agaricomycetes</taxon>
        <taxon>Agaricomycetidae</taxon>
        <taxon>Agaricales</taxon>
        <taxon>Marasmiineae</taxon>
        <taxon>Omphalotaceae</taxon>
        <taxon>Marasmiellus</taxon>
    </lineage>
</organism>
<reference evidence="1 2" key="1">
    <citation type="submission" date="2024-01" db="EMBL/GenBank/DDBJ databases">
        <title>A draft genome for the cacao thread blight pathogen Marasmiellus scandens.</title>
        <authorList>
            <person name="Baruah I.K."/>
            <person name="Leung J."/>
            <person name="Bukari Y."/>
            <person name="Amoako-Attah I."/>
            <person name="Meinhardt L.W."/>
            <person name="Bailey B.A."/>
            <person name="Cohen S.P."/>
        </authorList>
    </citation>
    <scope>NUCLEOTIDE SEQUENCE [LARGE SCALE GENOMIC DNA]</scope>
    <source>
        <strain evidence="1 2">GH-19</strain>
    </source>
</reference>